<name>A0A7R9FXD0_TIMSH</name>
<dbReference type="AlphaFoldDB" id="A0A7R9FXD0"/>
<feature type="compositionally biased region" description="Polar residues" evidence="1">
    <location>
        <begin position="77"/>
        <end position="95"/>
    </location>
</feature>
<feature type="region of interest" description="Disordered" evidence="1">
    <location>
        <begin position="288"/>
        <end position="312"/>
    </location>
</feature>
<reference evidence="2" key="1">
    <citation type="submission" date="2020-11" db="EMBL/GenBank/DDBJ databases">
        <authorList>
            <person name="Tran Van P."/>
        </authorList>
    </citation>
    <scope>NUCLEOTIDE SEQUENCE</scope>
</reference>
<feature type="region of interest" description="Disordered" evidence="1">
    <location>
        <begin position="72"/>
        <end position="96"/>
    </location>
</feature>
<organism evidence="2">
    <name type="scientific">Timema shepardi</name>
    <name type="common">Walking stick</name>
    <dbReference type="NCBI Taxonomy" id="629360"/>
    <lineage>
        <taxon>Eukaryota</taxon>
        <taxon>Metazoa</taxon>
        <taxon>Ecdysozoa</taxon>
        <taxon>Arthropoda</taxon>
        <taxon>Hexapoda</taxon>
        <taxon>Insecta</taxon>
        <taxon>Pterygota</taxon>
        <taxon>Neoptera</taxon>
        <taxon>Polyneoptera</taxon>
        <taxon>Phasmatodea</taxon>
        <taxon>Timematodea</taxon>
        <taxon>Timematoidea</taxon>
        <taxon>Timematidae</taxon>
        <taxon>Timema</taxon>
    </lineage>
</organism>
<accession>A0A7R9FXD0</accession>
<gene>
    <name evidence="2" type="ORF">TSIB3V08_LOCUS2212</name>
</gene>
<feature type="compositionally biased region" description="Basic and acidic residues" evidence="1">
    <location>
        <begin position="288"/>
        <end position="297"/>
    </location>
</feature>
<protein>
    <submittedName>
        <fullName evidence="2">Uncharacterized protein</fullName>
    </submittedName>
</protein>
<evidence type="ECO:0000256" key="1">
    <source>
        <dbReference type="SAM" id="MobiDB-lite"/>
    </source>
</evidence>
<evidence type="ECO:0000313" key="2">
    <source>
        <dbReference type="EMBL" id="CAD7257967.1"/>
    </source>
</evidence>
<proteinExistence type="predicted"/>
<dbReference type="EMBL" id="OC000652">
    <property type="protein sequence ID" value="CAD7257967.1"/>
    <property type="molecule type" value="Genomic_DNA"/>
</dbReference>
<feature type="region of interest" description="Disordered" evidence="1">
    <location>
        <begin position="349"/>
        <end position="369"/>
    </location>
</feature>
<sequence length="540" mass="59456">MARLRSAQPEWGEEACHIIDQSVKGSCHSNRCTLPDFLTVTEDSQLAERHTHNRTESREKLPLRLISVRGSAEVPPVSTSSDLQKSSARENQSNFKTKHHKSVRIRCRARIEALLPLLLRIFLCPYPNSPVAHLDGDIDISLSGLASTLSTDLPSFLRKLYLEEVYLHLRRGGVEINFGKKLITSDRDSNLNPPVIDSLVYCKGSALDLAVTEAEIGKVELEEVNPHLRGGRVENHLGKTAPVHPTDIRTLISPSSAVEQLNTTNAPANYATEAGIGKVELEEVNPHLRGRRVENHLGKTSPSSPDRDSNISPSLAVELNTSALANYATEAGIGKVELEVVNPHLRGGRVENHLGKTAPSSPDRDSNISPSLAVELNTSALANYATEAECPAISSQLKRCLQSNRYNDGEMNDLLLNKWWRPQSSKPNGTYDFSCAIEDFSVRISQGRGGGLLRPSLKSKIVLAIFFNRSLTSVCNQFMGMFNGSHLTKFHSSSSIFAGIFSDYHVLKLTINAGLGWCFLKFLEFAPSTLAPPSWRKKLQ</sequence>